<dbReference type="EMBL" id="JBELQE010000094">
    <property type="protein sequence ID" value="MER2251994.1"/>
    <property type="molecule type" value="Genomic_DNA"/>
</dbReference>
<comment type="caution">
    <text evidence="2">The sequence shown here is derived from an EMBL/GenBank/DDBJ whole genome shotgun (WGS) entry which is preliminary data.</text>
</comment>
<gene>
    <name evidence="2" type="ORF">ABS772_18915</name>
</gene>
<feature type="compositionally biased region" description="Basic residues" evidence="1">
    <location>
        <begin position="89"/>
        <end position="100"/>
    </location>
</feature>
<organism evidence="2 3">
    <name type="scientific">Methylorubrum podarium</name>
    <dbReference type="NCBI Taxonomy" id="200476"/>
    <lineage>
        <taxon>Bacteria</taxon>
        <taxon>Pseudomonadati</taxon>
        <taxon>Pseudomonadota</taxon>
        <taxon>Alphaproteobacteria</taxon>
        <taxon>Hyphomicrobiales</taxon>
        <taxon>Methylobacteriaceae</taxon>
        <taxon>Methylorubrum</taxon>
    </lineage>
</organism>
<dbReference type="RefSeq" id="WP_350396359.1">
    <property type="nucleotide sequence ID" value="NZ_JBELQE010000094.1"/>
</dbReference>
<evidence type="ECO:0000313" key="3">
    <source>
        <dbReference type="Proteomes" id="UP001480955"/>
    </source>
</evidence>
<proteinExistence type="predicted"/>
<name>A0ABV1QRL8_9HYPH</name>
<protein>
    <submittedName>
        <fullName evidence="2">Uncharacterized protein</fullName>
    </submittedName>
</protein>
<reference evidence="2 3" key="1">
    <citation type="submission" date="2024-06" db="EMBL/GenBank/DDBJ databases">
        <authorList>
            <person name="Campbell A.G."/>
        </authorList>
    </citation>
    <scope>NUCLEOTIDE SEQUENCE [LARGE SCALE GENOMIC DNA]</scope>
    <source>
        <strain evidence="2 3">EM12</strain>
    </source>
</reference>
<evidence type="ECO:0000313" key="2">
    <source>
        <dbReference type="EMBL" id="MER2251994.1"/>
    </source>
</evidence>
<accession>A0ABV1QRL8</accession>
<keyword evidence="3" id="KW-1185">Reference proteome</keyword>
<evidence type="ECO:0000256" key="1">
    <source>
        <dbReference type="SAM" id="MobiDB-lite"/>
    </source>
</evidence>
<feature type="region of interest" description="Disordered" evidence="1">
    <location>
        <begin position="82"/>
        <end position="111"/>
    </location>
</feature>
<sequence length="111" mass="12084">MWGLDDVSIEICFVDRDVMLVAIATPVGTFELIGEVRIRAGLLVIANAHIQGLEPGALGRQGLNTVARKMMVEADVQGLVVEGGTRTTGRTRGRRQRPFRFPHPSSSRDDG</sequence>
<dbReference type="Proteomes" id="UP001480955">
    <property type="component" value="Unassembled WGS sequence"/>
</dbReference>